<sequence>MLEIESWTEHFIQVLRETFGERIWFAGLQGSRGRGEETEGSDIDLVVILDELTPGDIRTYDKMLDGLPYRELVCGFLSGKAELFKWEPSDLFQFYYDTRPIVGSLDELLERIDEEAVRRAVRLGVCNIYHGCIHNMLYDRQEEILKGLYKSASFVVQAICFMETGRYIRKQKNLLDIAGEEEQNIVKTFLELKAGGKTEFEDMSDRLLLWTQRWINRL</sequence>
<dbReference type="InterPro" id="IPR043519">
    <property type="entry name" value="NT_sf"/>
</dbReference>
<protein>
    <submittedName>
        <fullName evidence="2">Nucleotidyltransferase domain-containing protein</fullName>
    </submittedName>
</protein>
<reference evidence="2" key="1">
    <citation type="journal article" date="2021" name="PeerJ">
        <title>Extensive microbial diversity within the chicken gut microbiome revealed by metagenomics and culture.</title>
        <authorList>
            <person name="Gilroy R."/>
            <person name="Ravi A."/>
            <person name="Getino M."/>
            <person name="Pursley I."/>
            <person name="Horton D.L."/>
            <person name="Alikhan N.F."/>
            <person name="Baker D."/>
            <person name="Gharbi K."/>
            <person name="Hall N."/>
            <person name="Watson M."/>
            <person name="Adriaenssens E.M."/>
            <person name="Foster-Nyarko E."/>
            <person name="Jarju S."/>
            <person name="Secka A."/>
            <person name="Antonio M."/>
            <person name="Oren A."/>
            <person name="Chaudhuri R.R."/>
            <person name="La Ragione R."/>
            <person name="Hildebrand F."/>
            <person name="Pallen M.J."/>
        </authorList>
    </citation>
    <scope>NUCLEOTIDE SEQUENCE</scope>
    <source>
        <strain evidence="2">ChiSjej5B23-16112</strain>
    </source>
</reference>
<evidence type="ECO:0000313" key="3">
    <source>
        <dbReference type="Proteomes" id="UP000769156"/>
    </source>
</evidence>
<accession>A0A921LFC8</accession>
<dbReference type="GO" id="GO:0016779">
    <property type="term" value="F:nucleotidyltransferase activity"/>
    <property type="evidence" value="ECO:0007669"/>
    <property type="project" value="InterPro"/>
</dbReference>
<dbReference type="Gene3D" id="3.30.460.10">
    <property type="entry name" value="Beta Polymerase, domain 2"/>
    <property type="match status" value="1"/>
</dbReference>
<dbReference type="Pfam" id="PF01909">
    <property type="entry name" value="NTP_transf_2"/>
    <property type="match status" value="1"/>
</dbReference>
<organism evidence="2 3">
    <name type="scientific">Lachnoclostridium phocaeense</name>
    <dbReference type="NCBI Taxonomy" id="1871021"/>
    <lineage>
        <taxon>Bacteria</taxon>
        <taxon>Bacillati</taxon>
        <taxon>Bacillota</taxon>
        <taxon>Clostridia</taxon>
        <taxon>Lachnospirales</taxon>
        <taxon>Lachnospiraceae</taxon>
    </lineage>
</organism>
<comment type="caution">
    <text evidence="2">The sequence shown here is derived from an EMBL/GenBank/DDBJ whole genome shotgun (WGS) entry which is preliminary data.</text>
</comment>
<dbReference type="EMBL" id="DYVY01000176">
    <property type="protein sequence ID" value="HJF95199.1"/>
    <property type="molecule type" value="Genomic_DNA"/>
</dbReference>
<evidence type="ECO:0000313" key="2">
    <source>
        <dbReference type="EMBL" id="HJF95199.1"/>
    </source>
</evidence>
<dbReference type="SUPFAM" id="SSF81301">
    <property type="entry name" value="Nucleotidyltransferase"/>
    <property type="match status" value="1"/>
</dbReference>
<evidence type="ECO:0000259" key="1">
    <source>
        <dbReference type="Pfam" id="PF01909"/>
    </source>
</evidence>
<reference evidence="2" key="2">
    <citation type="submission" date="2021-09" db="EMBL/GenBank/DDBJ databases">
        <authorList>
            <person name="Gilroy R."/>
        </authorList>
    </citation>
    <scope>NUCLEOTIDE SEQUENCE</scope>
    <source>
        <strain evidence="2">ChiSjej5B23-16112</strain>
    </source>
</reference>
<gene>
    <name evidence="2" type="ORF">K8V82_10500</name>
</gene>
<dbReference type="InterPro" id="IPR002934">
    <property type="entry name" value="Polymerase_NTP_transf_dom"/>
</dbReference>
<dbReference type="Proteomes" id="UP000769156">
    <property type="component" value="Unassembled WGS sequence"/>
</dbReference>
<name>A0A921LFC8_9FIRM</name>
<feature type="domain" description="Polymerase nucleotidyl transferase" evidence="1">
    <location>
        <begin position="26"/>
        <end position="55"/>
    </location>
</feature>
<dbReference type="AlphaFoldDB" id="A0A921LFC8"/>
<proteinExistence type="predicted"/>
<dbReference type="CDD" id="cd05403">
    <property type="entry name" value="NT_KNTase_like"/>
    <property type="match status" value="1"/>
</dbReference>